<evidence type="ECO:0000256" key="2">
    <source>
        <dbReference type="PROSITE-ProRule" id="PRU00703"/>
    </source>
</evidence>
<reference evidence="4" key="1">
    <citation type="submission" date="2010-05" db="EMBL/GenBank/DDBJ databases">
        <title>The draft genome of Desulfonatronospira thiodismutans ASO3-1.</title>
        <authorList>
            <consortium name="US DOE Joint Genome Institute (JGI-PGF)"/>
            <person name="Lucas S."/>
            <person name="Copeland A."/>
            <person name="Lapidus A."/>
            <person name="Cheng J.-F."/>
            <person name="Bruce D."/>
            <person name="Goodwin L."/>
            <person name="Pitluck S."/>
            <person name="Chertkov O."/>
            <person name="Brettin T."/>
            <person name="Detter J.C."/>
            <person name="Han C."/>
            <person name="Land M.L."/>
            <person name="Hauser L."/>
            <person name="Kyrpides N."/>
            <person name="Mikhailova N."/>
            <person name="Muyzer G."/>
            <person name="Woyke T."/>
        </authorList>
    </citation>
    <scope>NUCLEOTIDE SEQUENCE [LARGE SCALE GENOMIC DNA]</scope>
    <source>
        <strain evidence="4">ASO3-1</strain>
    </source>
</reference>
<keyword evidence="1 2" id="KW-0129">CBS domain</keyword>
<dbReference type="SUPFAM" id="SSF54631">
    <property type="entry name" value="CBS-domain pair"/>
    <property type="match status" value="1"/>
</dbReference>
<dbReference type="PANTHER" id="PTHR43080:SF2">
    <property type="entry name" value="CBS DOMAIN-CONTAINING PROTEIN"/>
    <property type="match status" value="1"/>
</dbReference>
<dbReference type="InterPro" id="IPR051257">
    <property type="entry name" value="Diverse_CBS-Domain"/>
</dbReference>
<dbReference type="eggNOG" id="COG0517">
    <property type="taxonomic scope" value="Bacteria"/>
</dbReference>
<dbReference type="Proteomes" id="UP000005496">
    <property type="component" value="Unassembled WGS sequence"/>
</dbReference>
<protein>
    <submittedName>
        <fullName evidence="4">CBS domain containing membrane protein</fullName>
    </submittedName>
</protein>
<gene>
    <name evidence="4" type="ORF">Dthio_PD0345</name>
</gene>
<accession>D6SUQ1</accession>
<dbReference type="InterPro" id="IPR000644">
    <property type="entry name" value="CBS_dom"/>
</dbReference>
<keyword evidence="5" id="KW-1185">Reference proteome</keyword>
<dbReference type="PROSITE" id="PS51371">
    <property type="entry name" value="CBS"/>
    <property type="match status" value="2"/>
</dbReference>
<dbReference type="InterPro" id="IPR046342">
    <property type="entry name" value="CBS_dom_sf"/>
</dbReference>
<comment type="caution">
    <text evidence="4">The sequence shown here is derived from an EMBL/GenBank/DDBJ whole genome shotgun (WGS) entry which is preliminary data.</text>
</comment>
<proteinExistence type="predicted"/>
<dbReference type="SMART" id="SM00116">
    <property type="entry name" value="CBS"/>
    <property type="match status" value="2"/>
</dbReference>
<dbReference type="PANTHER" id="PTHR43080">
    <property type="entry name" value="CBS DOMAIN-CONTAINING PROTEIN CBSX3, MITOCHONDRIAL"/>
    <property type="match status" value="1"/>
</dbReference>
<organism evidence="4 5">
    <name type="scientific">Desulfonatronospira thiodismutans ASO3-1</name>
    <dbReference type="NCBI Taxonomy" id="555779"/>
    <lineage>
        <taxon>Bacteria</taxon>
        <taxon>Pseudomonadati</taxon>
        <taxon>Thermodesulfobacteriota</taxon>
        <taxon>Desulfovibrionia</taxon>
        <taxon>Desulfovibrionales</taxon>
        <taxon>Desulfonatronovibrionaceae</taxon>
        <taxon>Desulfonatronospira</taxon>
    </lineage>
</organism>
<evidence type="ECO:0000313" key="5">
    <source>
        <dbReference type="Proteomes" id="UP000005496"/>
    </source>
</evidence>
<dbReference type="AlphaFoldDB" id="D6SUQ1"/>
<feature type="domain" description="CBS" evidence="3">
    <location>
        <begin position="8"/>
        <end position="67"/>
    </location>
</feature>
<dbReference type="CDD" id="cd04584">
    <property type="entry name" value="CBS_pair_AcuB_like"/>
    <property type="match status" value="1"/>
</dbReference>
<evidence type="ECO:0000259" key="3">
    <source>
        <dbReference type="PROSITE" id="PS51371"/>
    </source>
</evidence>
<sequence length="146" mass="16252">MLTVKDLMTRDIFTLQATDNLALARSLMDLARIRHIPIVDHDMCFTGLITHRDILSATVSKLAGVDSQTQEELDMGIPVQEIMNTRVKTIHPDDNLRDAASLLLEHKYGCLPVVMDDKLVGILTEADFLSLTISLMDALGEDHELP</sequence>
<evidence type="ECO:0000256" key="1">
    <source>
        <dbReference type="ARBA" id="ARBA00023122"/>
    </source>
</evidence>
<dbReference type="RefSeq" id="WP_008871724.1">
    <property type="nucleotide sequence ID" value="NZ_ACJN02000004.1"/>
</dbReference>
<dbReference type="Pfam" id="PF00571">
    <property type="entry name" value="CBS"/>
    <property type="match status" value="2"/>
</dbReference>
<dbReference type="EMBL" id="ACJN02000004">
    <property type="protein sequence ID" value="EFI33031.1"/>
    <property type="molecule type" value="Genomic_DNA"/>
</dbReference>
<dbReference type="Gene3D" id="3.10.580.10">
    <property type="entry name" value="CBS-domain"/>
    <property type="match status" value="1"/>
</dbReference>
<feature type="domain" description="CBS" evidence="3">
    <location>
        <begin position="83"/>
        <end position="138"/>
    </location>
</feature>
<dbReference type="OrthoDB" id="5453522at2"/>
<name>D6SUQ1_9BACT</name>
<evidence type="ECO:0000313" key="4">
    <source>
        <dbReference type="EMBL" id="EFI33031.1"/>
    </source>
</evidence>